<dbReference type="Proteomes" id="UP001497383">
    <property type="component" value="Chromosome 5"/>
</dbReference>
<feature type="binding site" evidence="6">
    <location>
        <position position="274"/>
    </location>
    <ligand>
        <name>ATP</name>
        <dbReference type="ChEBI" id="CHEBI:30616"/>
    </ligand>
</feature>
<evidence type="ECO:0000313" key="9">
    <source>
        <dbReference type="EMBL" id="CAK9440125.1"/>
    </source>
</evidence>
<dbReference type="SUPFAM" id="SSF56112">
    <property type="entry name" value="Protein kinase-like (PK-like)"/>
    <property type="match status" value="1"/>
</dbReference>
<evidence type="ECO:0000256" key="5">
    <source>
        <dbReference type="ARBA" id="ARBA00022840"/>
    </source>
</evidence>
<keyword evidence="3 6" id="KW-0547">Nucleotide-binding</keyword>
<evidence type="ECO:0000256" key="1">
    <source>
        <dbReference type="ARBA" id="ARBA00022527"/>
    </source>
</evidence>
<dbReference type="InterPro" id="IPR000719">
    <property type="entry name" value="Prot_kinase_dom"/>
</dbReference>
<feature type="region of interest" description="Disordered" evidence="7">
    <location>
        <begin position="157"/>
        <end position="176"/>
    </location>
</feature>
<gene>
    <name evidence="9" type="ORF">LODBEIA_P42250</name>
</gene>
<feature type="compositionally biased region" description="Polar residues" evidence="7">
    <location>
        <begin position="685"/>
        <end position="694"/>
    </location>
</feature>
<feature type="compositionally biased region" description="Pro residues" evidence="7">
    <location>
        <begin position="56"/>
        <end position="68"/>
    </location>
</feature>
<dbReference type="Gene3D" id="1.10.510.10">
    <property type="entry name" value="Transferase(Phosphotransferase) domain 1"/>
    <property type="match status" value="1"/>
</dbReference>
<evidence type="ECO:0000256" key="7">
    <source>
        <dbReference type="SAM" id="MobiDB-lite"/>
    </source>
</evidence>
<dbReference type="PANTHER" id="PTHR24345:SF0">
    <property type="entry name" value="CELL CYCLE SERINE_THREONINE-PROTEIN KINASE CDC5_MSD2"/>
    <property type="match status" value="1"/>
</dbReference>
<dbReference type="InterPro" id="IPR011009">
    <property type="entry name" value="Kinase-like_dom_sf"/>
</dbReference>
<feature type="compositionally biased region" description="Polar residues" evidence="7">
    <location>
        <begin position="582"/>
        <end position="602"/>
    </location>
</feature>
<evidence type="ECO:0000259" key="8">
    <source>
        <dbReference type="PROSITE" id="PS50011"/>
    </source>
</evidence>
<feature type="region of interest" description="Disordered" evidence="7">
    <location>
        <begin position="567"/>
        <end position="662"/>
    </location>
</feature>
<accession>A0ABP0ZPB8</accession>
<feature type="compositionally biased region" description="Low complexity" evidence="7">
    <location>
        <begin position="23"/>
        <end position="40"/>
    </location>
</feature>
<dbReference type="RefSeq" id="XP_066831163.1">
    <property type="nucleotide sequence ID" value="XM_066974423.1"/>
</dbReference>
<feature type="compositionally biased region" description="Low complexity" evidence="7">
    <location>
        <begin position="698"/>
        <end position="712"/>
    </location>
</feature>
<evidence type="ECO:0000256" key="4">
    <source>
        <dbReference type="ARBA" id="ARBA00022777"/>
    </source>
</evidence>
<reference evidence="9 10" key="1">
    <citation type="submission" date="2024-03" db="EMBL/GenBank/DDBJ databases">
        <authorList>
            <person name="Brejova B."/>
        </authorList>
    </citation>
    <scope>NUCLEOTIDE SEQUENCE [LARGE SCALE GENOMIC DNA]</scope>
    <source>
        <strain evidence="9 10">CBS 14171</strain>
    </source>
</reference>
<dbReference type="Pfam" id="PF00069">
    <property type="entry name" value="Pkinase"/>
    <property type="match status" value="1"/>
</dbReference>
<dbReference type="PROSITE" id="PS50011">
    <property type="entry name" value="PROTEIN_KINASE_DOM"/>
    <property type="match status" value="1"/>
</dbReference>
<evidence type="ECO:0000256" key="3">
    <source>
        <dbReference type="ARBA" id="ARBA00022741"/>
    </source>
</evidence>
<dbReference type="PROSITE" id="PS00108">
    <property type="entry name" value="PROTEIN_KINASE_ST"/>
    <property type="match status" value="1"/>
</dbReference>
<dbReference type="GeneID" id="92209421"/>
<sequence length="882" mass="96792">MTQTKEHIHHGLQKLFKKDEVPAGALAASESTSSSHTGLSKLFHHHHSNKDKEAPSPAPSPAPAPSPQGPKRTASMFSLKRKNTNPLNMNSSANESRSRSNSAVQQPTQQSQLHHPQPHSPHVGPAAGHKKLSKAETFAHLQQLDTRNAAKQQLRNSRIPTNQGNNGSPAVNSPGLLNHEKIVYNPYGLNKSPTVEQPRHASFYLSGVIDGERVLSNPVANPNDYLPPNLQQAHNNLLEDFEIDVSSKKLGDGGSADVRIINSASHKKDFYALKKFTLLNKETDEDFYKRVSKEYIIHRKAATSRHVVDAMALLRIQSQGALTRGWGVVMEYCSCGDLFSLITRPGWKSAPFAEKYCLFKQISFGLKFLHEQGIAHRDMKTENILLDANGVAKLCDFGVSDYGHEIPDDLKSPVKMSTSYVGSPPYSAPEVMLLKDKSHSEAKNFAYNMFKADCWGLGMILFCLAYAGVPFQQASVNDHQYRDYQFSHKRFSSDHPNFKNNKGINKGPGSEFKWAAKFESTGASRVAWKLCDPTVSSRYTLDMLVEDPWFVGLEMCIFEDPDQEVNPFVLPGTGENAPLSPGSGTSSAANSQAPSRRSTFVGRNSHVNNNSIDNNNSNNSNSSNNINININSNSNSNNHNGNNNNTSGVSQEAYDSSYDESSQINNSFKSMLDLNEVSERMQEHNNNISSNSGAKNPASVSSSNASVHSNESTPKVRSMLDMAGGNNSNNASVSSSPQIQAQPQAQPQHSSPSNNKMPALEESDIEHEPESRQEMLEQQQLTPQRQPHGGHVPPSPSSLTNYDSFPLPPPAVQSDSLSSMPECDGEKPGDASVYSLAELKHKPLRSISDLKLSNDGTCCLGYKLRKHHHCDVSKVANKAIKR</sequence>
<feature type="compositionally biased region" description="Basic and acidic residues" evidence="7">
    <location>
        <begin position="766"/>
        <end position="775"/>
    </location>
</feature>
<keyword evidence="1" id="KW-0723">Serine/threonine-protein kinase</keyword>
<protein>
    <recommendedName>
        <fullName evidence="8">Protein kinase domain-containing protein</fullName>
    </recommendedName>
</protein>
<dbReference type="PROSITE" id="PS00107">
    <property type="entry name" value="PROTEIN_KINASE_ATP"/>
    <property type="match status" value="1"/>
</dbReference>
<proteinExistence type="predicted"/>
<keyword evidence="5 6" id="KW-0067">ATP-binding</keyword>
<organism evidence="9 10">
    <name type="scientific">Lodderomyces beijingensis</name>
    <dbReference type="NCBI Taxonomy" id="1775926"/>
    <lineage>
        <taxon>Eukaryota</taxon>
        <taxon>Fungi</taxon>
        <taxon>Dikarya</taxon>
        <taxon>Ascomycota</taxon>
        <taxon>Saccharomycotina</taxon>
        <taxon>Pichiomycetes</taxon>
        <taxon>Debaryomycetaceae</taxon>
        <taxon>Candida/Lodderomyces clade</taxon>
        <taxon>Lodderomyces</taxon>
    </lineage>
</organism>
<evidence type="ECO:0000256" key="2">
    <source>
        <dbReference type="ARBA" id="ARBA00022679"/>
    </source>
</evidence>
<keyword evidence="2" id="KW-0808">Transferase</keyword>
<keyword evidence="4" id="KW-0418">Kinase</keyword>
<evidence type="ECO:0000256" key="6">
    <source>
        <dbReference type="PROSITE-ProRule" id="PRU10141"/>
    </source>
</evidence>
<feature type="region of interest" description="Disordered" evidence="7">
    <location>
        <begin position="1"/>
        <end position="132"/>
    </location>
</feature>
<feature type="compositionally biased region" description="Polar residues" evidence="7">
    <location>
        <begin position="776"/>
        <end position="785"/>
    </location>
</feature>
<dbReference type="PANTHER" id="PTHR24345">
    <property type="entry name" value="SERINE/THREONINE-PROTEIN KINASE PLK"/>
    <property type="match status" value="1"/>
</dbReference>
<dbReference type="SMART" id="SM00220">
    <property type="entry name" value="S_TKc"/>
    <property type="match status" value="1"/>
</dbReference>
<feature type="compositionally biased region" description="Low complexity" evidence="7">
    <location>
        <begin position="90"/>
        <end position="115"/>
    </location>
</feature>
<feature type="compositionally biased region" description="Low complexity" evidence="7">
    <location>
        <begin position="604"/>
        <end position="650"/>
    </location>
</feature>
<keyword evidence="10" id="KW-1185">Reference proteome</keyword>
<dbReference type="InterPro" id="IPR008271">
    <property type="entry name" value="Ser/Thr_kinase_AS"/>
</dbReference>
<dbReference type="EMBL" id="OZ022409">
    <property type="protein sequence ID" value="CAK9440125.1"/>
    <property type="molecule type" value="Genomic_DNA"/>
</dbReference>
<evidence type="ECO:0000313" key="10">
    <source>
        <dbReference type="Proteomes" id="UP001497383"/>
    </source>
</evidence>
<feature type="region of interest" description="Disordered" evidence="7">
    <location>
        <begin position="685"/>
        <end position="829"/>
    </location>
</feature>
<feature type="compositionally biased region" description="Polar residues" evidence="7">
    <location>
        <begin position="157"/>
        <end position="171"/>
    </location>
</feature>
<feature type="domain" description="Protein kinase" evidence="8">
    <location>
        <begin position="244"/>
        <end position="550"/>
    </location>
</feature>
<name>A0ABP0ZPB8_9ASCO</name>
<dbReference type="InterPro" id="IPR017441">
    <property type="entry name" value="Protein_kinase_ATP_BS"/>
</dbReference>
<feature type="compositionally biased region" description="Low complexity" evidence="7">
    <location>
        <begin position="726"/>
        <end position="753"/>
    </location>
</feature>